<organism evidence="2 3">
    <name type="scientific">Streptomyces aidingensis</name>
    <dbReference type="NCBI Taxonomy" id="910347"/>
    <lineage>
        <taxon>Bacteria</taxon>
        <taxon>Bacillati</taxon>
        <taxon>Actinomycetota</taxon>
        <taxon>Actinomycetes</taxon>
        <taxon>Kitasatosporales</taxon>
        <taxon>Streptomycetaceae</taxon>
        <taxon>Streptomyces</taxon>
    </lineage>
</organism>
<dbReference type="Proteomes" id="UP000199207">
    <property type="component" value="Unassembled WGS sequence"/>
</dbReference>
<evidence type="ECO:0000313" key="3">
    <source>
        <dbReference type="Proteomes" id="UP000199207"/>
    </source>
</evidence>
<sequence>MTDRTTTHPGDGDGDGSGAAGPPDTAALVAVLNQRLGYFRISPHQVTATGCAEGAPLIILPPLSREGAALLSAALSLAAQRVGVSRRLLDALAAHPLDDEEGDGRESGA</sequence>
<dbReference type="RefSeq" id="WP_093841224.1">
    <property type="nucleotide sequence ID" value="NZ_FOLM01000020.1"/>
</dbReference>
<evidence type="ECO:0000256" key="1">
    <source>
        <dbReference type="SAM" id="MobiDB-lite"/>
    </source>
</evidence>
<feature type="region of interest" description="Disordered" evidence="1">
    <location>
        <begin position="1"/>
        <end position="25"/>
    </location>
</feature>
<evidence type="ECO:0000313" key="2">
    <source>
        <dbReference type="EMBL" id="SFD59679.1"/>
    </source>
</evidence>
<reference evidence="2 3" key="1">
    <citation type="submission" date="2016-10" db="EMBL/GenBank/DDBJ databases">
        <authorList>
            <person name="de Groot N.N."/>
        </authorList>
    </citation>
    <scope>NUCLEOTIDE SEQUENCE [LARGE SCALE GENOMIC DNA]</scope>
    <source>
        <strain evidence="2 3">CGMCC 4.5739</strain>
    </source>
</reference>
<accession>A0A1I1TME7</accession>
<protein>
    <submittedName>
        <fullName evidence="2">Uncharacterized protein</fullName>
    </submittedName>
</protein>
<gene>
    <name evidence="2" type="ORF">SAMN05421773_12040</name>
</gene>
<keyword evidence="3" id="KW-1185">Reference proteome</keyword>
<proteinExistence type="predicted"/>
<name>A0A1I1TME7_9ACTN</name>
<dbReference type="EMBL" id="FOLM01000020">
    <property type="protein sequence ID" value="SFD59679.1"/>
    <property type="molecule type" value="Genomic_DNA"/>
</dbReference>
<dbReference type="AlphaFoldDB" id="A0A1I1TME7"/>